<evidence type="ECO:0000313" key="4">
    <source>
        <dbReference type="EMBL" id="MBD1259788.1"/>
    </source>
</evidence>
<dbReference type="Gene3D" id="2.60.120.1620">
    <property type="match status" value="1"/>
</dbReference>
<reference evidence="5 6" key="1">
    <citation type="submission" date="2018-05" db="EMBL/GenBank/DDBJ databases">
        <title>Genomic Encyclopedia of Archaeal and Bacterial Type Strains, Phase II (KMG-II): from individual species to whole genera.</title>
        <authorList>
            <person name="Goeker M."/>
        </authorList>
    </citation>
    <scope>NUCLEOTIDE SEQUENCE [LARGE SCALE GENOMIC DNA]</scope>
    <source>
        <strain evidence="5 6">DSM 23514</strain>
    </source>
</reference>
<dbReference type="PANTHER" id="PTHR37842:SF2">
    <property type="entry name" value="GYLCOSYL HYDROLASE 115 C-TERMINAL DOMAIN-CONTAINING PROTEIN"/>
    <property type="match status" value="1"/>
</dbReference>
<accession>A0A316EJD2</accession>
<evidence type="ECO:0000256" key="1">
    <source>
        <dbReference type="ARBA" id="ARBA00022801"/>
    </source>
</evidence>
<dbReference type="Gene3D" id="3.30.379.10">
    <property type="entry name" value="Chitobiase/beta-hexosaminidase domain 2-like"/>
    <property type="match status" value="1"/>
</dbReference>
<name>A0A316EJD2_9FLAO</name>
<keyword evidence="1 5" id="KW-0378">Hydrolase</keyword>
<proteinExistence type="predicted"/>
<dbReference type="OrthoDB" id="8727830at2"/>
<dbReference type="GO" id="GO:0005975">
    <property type="term" value="P:carbohydrate metabolic process"/>
    <property type="evidence" value="ECO:0007669"/>
    <property type="project" value="UniProtKB-ARBA"/>
</dbReference>
<dbReference type="Gene3D" id="1.20.58.2150">
    <property type="match status" value="1"/>
</dbReference>
<dbReference type="Proteomes" id="UP000651837">
    <property type="component" value="Unassembled WGS sequence"/>
</dbReference>
<protein>
    <submittedName>
        <fullName evidence="4">Glycosyl hydrolase 115 family protein</fullName>
    </submittedName>
    <submittedName>
        <fullName evidence="5">Glycosyl hydrolase family 115 (Putative glucuronidase)</fullName>
    </submittedName>
</protein>
<keyword evidence="2" id="KW-0732">Signal</keyword>
<reference evidence="4 7" key="2">
    <citation type="submission" date="2020-07" db="EMBL/GenBank/DDBJ databases">
        <title>The draft genome sequence of Maribacter polysiphoniae KCTC 22021.</title>
        <authorList>
            <person name="Mu L."/>
        </authorList>
    </citation>
    <scope>NUCLEOTIDE SEQUENCE [LARGE SCALE GENOMIC DNA]</scope>
    <source>
        <strain evidence="4 7">KCTC 22021</strain>
    </source>
</reference>
<dbReference type="InterPro" id="IPR029018">
    <property type="entry name" value="Hex-like_dom2"/>
</dbReference>
<evidence type="ECO:0000256" key="2">
    <source>
        <dbReference type="SAM" id="SignalP"/>
    </source>
</evidence>
<keyword evidence="7" id="KW-1185">Reference proteome</keyword>
<organism evidence="5 6">
    <name type="scientific">Maribacter polysiphoniae</name>
    <dbReference type="NCBI Taxonomy" id="429344"/>
    <lineage>
        <taxon>Bacteria</taxon>
        <taxon>Pseudomonadati</taxon>
        <taxon>Bacteroidota</taxon>
        <taxon>Flavobacteriia</taxon>
        <taxon>Flavobacteriales</taxon>
        <taxon>Flavobacteriaceae</taxon>
        <taxon>Maribacter</taxon>
    </lineage>
</organism>
<dbReference type="InterPro" id="IPR042301">
    <property type="entry name" value="GH115_sf"/>
</dbReference>
<dbReference type="Pfam" id="PF17829">
    <property type="entry name" value="GH115_C"/>
    <property type="match status" value="1"/>
</dbReference>
<feature type="domain" description="Gylcosyl hydrolase 115 C-terminal" evidence="3">
    <location>
        <begin position="782"/>
        <end position="960"/>
    </location>
</feature>
<dbReference type="PANTHER" id="PTHR37842">
    <property type="match status" value="1"/>
</dbReference>
<dbReference type="Gene3D" id="3.20.20.520">
    <property type="entry name" value="Glycosyl hydrolase family 115"/>
    <property type="match status" value="1"/>
</dbReference>
<evidence type="ECO:0000313" key="5">
    <source>
        <dbReference type="EMBL" id="PWK23070.1"/>
    </source>
</evidence>
<dbReference type="AlphaFoldDB" id="A0A316EJD2"/>
<evidence type="ECO:0000313" key="6">
    <source>
        <dbReference type="Proteomes" id="UP000245667"/>
    </source>
</evidence>
<dbReference type="InterPro" id="IPR031924">
    <property type="entry name" value="GH115"/>
</dbReference>
<dbReference type="EMBL" id="JACWLN010000001">
    <property type="protein sequence ID" value="MBD1259788.1"/>
    <property type="molecule type" value="Genomic_DNA"/>
</dbReference>
<dbReference type="Pfam" id="PF15979">
    <property type="entry name" value="Glyco_hydro_115"/>
    <property type="match status" value="1"/>
</dbReference>
<gene>
    <name evidence="4" type="ORF">HZY62_04250</name>
    <name evidence="5" type="ORF">LX92_02399</name>
</gene>
<dbReference type="GO" id="GO:0016787">
    <property type="term" value="F:hydrolase activity"/>
    <property type="evidence" value="ECO:0007669"/>
    <property type="project" value="UniProtKB-KW"/>
</dbReference>
<comment type="caution">
    <text evidence="5">The sequence shown here is derived from an EMBL/GenBank/DDBJ whole genome shotgun (WGS) entry which is preliminary data.</text>
</comment>
<evidence type="ECO:0000259" key="3">
    <source>
        <dbReference type="Pfam" id="PF17829"/>
    </source>
</evidence>
<feature type="chain" id="PRO_5016391807" evidence="2">
    <location>
        <begin position="25"/>
        <end position="965"/>
    </location>
</feature>
<sequence length="965" mass="110161">MMALKNTWISVSAFLLLVVTLGNAQTIDSQKYVTNTASSERFPLASNGKVASIVVDQDDFPGVVRVAGHLQNDLQKVTGILPNVFNGMAQTEDYLVIIGTLGKCAIIDQWAKEGKIDAARLQGKREKFTTQIVDNPKAGVQKALVIAGSDKRGTIYGIYDLSSQIGVSPWYFWADVPVRRQSELHVLPGVHTLGEPKVKYRGFFINDEAPALTGWVYERYGDFNAKFYEKVFELILRMKGNYLWPAMWPPRKFNVDDPQNAILADEYGIVMGTSHHEPLTRAHAEWNKSLGKWDYASNAKGLQEFWKGGMERMGDKETLVTIGMRGDGDEALSEETATDLLETIVKDQRKIIAEVTGKPAEETPQIWALYKEVQDYYDKGMRVPDDVTLLLCDDNWGNLRKLPGLDDAPRKGGYGIYYHFDYVGGPRNYKWLNTNQIERTWEQMHLAYEHGVDKVWIVNVGDIKPMEFPIQFFFDYAWDPDRWNADNLQDYYRIWANDVFGGIETDAIADIMKKYTKYNARRKHELIDPSTYSLIDYNEADAIVENYNALGRKAQGIYDQLPEEYKDAYYQLVLFQVLASANLNELYVAAAKNNWYAEQGRALTNEYANKVKALFDKDMELTDYYHNEMADGKWNHMMSQTHIGYKIWQEPKTNAIPETKTIDIPKTSDMGVAVEGSKEWWPNASDEAILPTFTSFENNTFYVDVFNRGTEPFSYKIKSKSDWIVFSQTKGSIDKQQRIEVNIDWEKAPKGTNKTFFTVKANKRSIPVYVQTNNLDIDGVKGFMESNGFIAIDADHFSTPYEPEPFSWKVVDNLGKTGSSIISLPIKKGRVALSETSPRVSYDVHFRTKGKVKVHMLFSPTINYATREGMYYGLSFDGEDPVRINYDSDPDIFNYNGKVPSNWHANVADNIKVITTEFKINETGNHTLNYFRVDEGLVLQRIIIETENSQLKETYLGPPESFRVH</sequence>
<dbReference type="EMBL" id="QGGQ01000005">
    <property type="protein sequence ID" value="PWK23070.1"/>
    <property type="molecule type" value="Genomic_DNA"/>
</dbReference>
<dbReference type="SUPFAM" id="SSF55545">
    <property type="entry name" value="beta-N-acetylhexosaminidase-like domain"/>
    <property type="match status" value="1"/>
</dbReference>
<evidence type="ECO:0000313" key="7">
    <source>
        <dbReference type="Proteomes" id="UP000651837"/>
    </source>
</evidence>
<dbReference type="InterPro" id="IPR041437">
    <property type="entry name" value="GH115_C"/>
</dbReference>
<feature type="signal peptide" evidence="2">
    <location>
        <begin position="1"/>
        <end position="24"/>
    </location>
</feature>
<dbReference type="Proteomes" id="UP000245667">
    <property type="component" value="Unassembled WGS sequence"/>
</dbReference>
<dbReference type="RefSeq" id="WP_109650863.1">
    <property type="nucleotide sequence ID" value="NZ_JACWLN010000001.1"/>
</dbReference>